<feature type="region of interest" description="Disordered" evidence="1">
    <location>
        <begin position="1"/>
        <end position="27"/>
    </location>
</feature>
<sequence length="199" mass="20060">MHPARRRPARPRCPRAGLANERRNHQRQAISARIRCNTYTGGTQVGGGTLAAASPTAFGNGDVYVGSGGGIRIAASAPVTIAARYTQLDNTTLDIDIDGNGGGSLRVGGSFTVAGGTLHVKFVNGYTPKAGDTIALVDGAAGSTQFSTVTVDGFEATPVYTATGVSITLSAACRGGCPPSPRSASGRPGTPSRRASASA</sequence>
<proteinExistence type="predicted"/>
<protein>
    <submittedName>
        <fullName evidence="2">Beta strand repeat-containing protein</fullName>
    </submittedName>
</protein>
<feature type="compositionally biased region" description="Basic residues" evidence="1">
    <location>
        <begin position="1"/>
        <end position="13"/>
    </location>
</feature>
<feature type="region of interest" description="Disordered" evidence="1">
    <location>
        <begin position="176"/>
        <end position="199"/>
    </location>
</feature>
<keyword evidence="3" id="KW-1185">Reference proteome</keyword>
<evidence type="ECO:0000313" key="2">
    <source>
        <dbReference type="EMBL" id="VWC18460.1"/>
    </source>
</evidence>
<evidence type="ECO:0000256" key="1">
    <source>
        <dbReference type="SAM" id="MobiDB-lite"/>
    </source>
</evidence>
<reference evidence="2 3" key="1">
    <citation type="submission" date="2019-09" db="EMBL/GenBank/DDBJ databases">
        <authorList>
            <person name="Depoorter E."/>
        </authorList>
    </citation>
    <scope>NUCLEOTIDE SEQUENCE [LARGE SCALE GENOMIC DNA]</scope>
    <source>
        <strain evidence="2">LMG 24065</strain>
    </source>
</reference>
<gene>
    <name evidence="2" type="ORF">BDI24065_05729</name>
</gene>
<dbReference type="Proteomes" id="UP000494125">
    <property type="component" value="Unassembled WGS sequence"/>
</dbReference>
<organism evidence="2 3">
    <name type="scientific">Burkholderia diffusa</name>
    <dbReference type="NCBI Taxonomy" id="488732"/>
    <lineage>
        <taxon>Bacteria</taxon>
        <taxon>Pseudomonadati</taxon>
        <taxon>Pseudomonadota</taxon>
        <taxon>Betaproteobacteria</taxon>
        <taxon>Burkholderiales</taxon>
        <taxon>Burkholderiaceae</taxon>
        <taxon>Burkholderia</taxon>
        <taxon>Burkholderia cepacia complex</taxon>
    </lineage>
</organism>
<evidence type="ECO:0000313" key="3">
    <source>
        <dbReference type="Proteomes" id="UP000494125"/>
    </source>
</evidence>
<name>A0A6P2Q6C3_9BURK</name>
<dbReference type="AlphaFoldDB" id="A0A6P2Q6C3"/>
<accession>A0A6P2Q6C3</accession>
<dbReference type="EMBL" id="CABVPN010000036">
    <property type="protein sequence ID" value="VWC18460.1"/>
    <property type="molecule type" value="Genomic_DNA"/>
</dbReference>